<dbReference type="EMBL" id="OR769219">
    <property type="protein sequence ID" value="WQJ51532.1"/>
    <property type="molecule type" value="Genomic_DNA"/>
</dbReference>
<evidence type="ECO:0008006" key="3">
    <source>
        <dbReference type="Google" id="ProtNLM"/>
    </source>
</evidence>
<dbReference type="Proteomes" id="UP001348805">
    <property type="component" value="Segment"/>
</dbReference>
<sequence length="57" mass="5631">MKKILFVLAAVVTLSFASCGNKTVGYGAGADSTATDTTVVDSVAADSTAADSTVCPM</sequence>
<dbReference type="PROSITE" id="PS51257">
    <property type="entry name" value="PROKAR_LIPOPROTEIN"/>
    <property type="match status" value="1"/>
</dbReference>
<name>A0ABZ0Z1N8_9CAUD</name>
<accession>A0ABZ0Z1N8</accession>
<evidence type="ECO:0000313" key="2">
    <source>
        <dbReference type="Proteomes" id="UP001348805"/>
    </source>
</evidence>
<protein>
    <recommendedName>
        <fullName evidence="3">Lipoprotein</fullName>
    </recommendedName>
</protein>
<proteinExistence type="predicted"/>
<reference evidence="1 2" key="1">
    <citation type="submission" date="2023-11" db="EMBL/GenBank/DDBJ databases">
        <authorList>
            <person name="Cook R."/>
            <person name="Crisci M."/>
            <person name="Pye H."/>
            <person name="Adriaenssens E."/>
            <person name="Santini J."/>
        </authorList>
    </citation>
    <scope>NUCLEOTIDE SEQUENCE [LARGE SCALE GENOMIC DNA]</scope>
    <source>
        <strain evidence="1">Lak_Megaphage_RVC_AP3_GC26</strain>
    </source>
</reference>
<organism evidence="1 2">
    <name type="scientific">phage Lak_Megaphage_RVC_AP3_GC26</name>
    <dbReference type="NCBI Taxonomy" id="3109225"/>
    <lineage>
        <taxon>Viruses</taxon>
        <taxon>Duplodnaviria</taxon>
        <taxon>Heunggongvirae</taxon>
        <taxon>Uroviricota</taxon>
        <taxon>Caudoviricetes</taxon>
        <taxon>Caudoviricetes code 15 clade</taxon>
    </lineage>
</organism>
<evidence type="ECO:0000313" key="1">
    <source>
        <dbReference type="EMBL" id="WQJ51532.1"/>
    </source>
</evidence>
<keyword evidence="2" id="KW-1185">Reference proteome</keyword>